<dbReference type="STRING" id="237018.SAMN04489723_107141"/>
<reference evidence="1 2" key="1">
    <citation type="submission" date="2016-10" db="EMBL/GenBank/DDBJ databases">
        <authorList>
            <person name="de Groot N.N."/>
        </authorList>
    </citation>
    <scope>NUCLEOTIDE SEQUENCE [LARGE SCALE GENOMIC DNA]</scope>
    <source>
        <strain evidence="1 2">DSM 23399</strain>
    </source>
</reference>
<dbReference type="Proteomes" id="UP000198790">
    <property type="component" value="Unassembled WGS sequence"/>
</dbReference>
<dbReference type="RefSeq" id="WP_092897353.1">
    <property type="nucleotide sequence ID" value="NZ_FOKK01000007.1"/>
</dbReference>
<dbReference type="AlphaFoldDB" id="A0A1I1A792"/>
<name>A0A1I1A792_9BACT</name>
<protein>
    <submittedName>
        <fullName evidence="1">Uncharacterized protein</fullName>
    </submittedName>
</protein>
<evidence type="ECO:0000313" key="2">
    <source>
        <dbReference type="Proteomes" id="UP000198790"/>
    </source>
</evidence>
<organism evidence="1 2">
    <name type="scientific">Algoriphagus aquimarinus</name>
    <dbReference type="NCBI Taxonomy" id="237018"/>
    <lineage>
        <taxon>Bacteria</taxon>
        <taxon>Pseudomonadati</taxon>
        <taxon>Bacteroidota</taxon>
        <taxon>Cytophagia</taxon>
        <taxon>Cytophagales</taxon>
        <taxon>Cyclobacteriaceae</taxon>
        <taxon>Algoriphagus</taxon>
    </lineage>
</organism>
<evidence type="ECO:0000313" key="1">
    <source>
        <dbReference type="EMBL" id="SFB32283.1"/>
    </source>
</evidence>
<proteinExistence type="predicted"/>
<dbReference type="OrthoDB" id="9810015at2"/>
<gene>
    <name evidence="1" type="ORF">SAMN04489723_107141</name>
</gene>
<keyword evidence="2" id="KW-1185">Reference proteome</keyword>
<dbReference type="EMBL" id="FOKK01000007">
    <property type="protein sequence ID" value="SFB32283.1"/>
    <property type="molecule type" value="Genomic_DNA"/>
</dbReference>
<sequence>MKLNSLPVNDPSYLESMTEGVMWFTVRSKNELKRTVDRLKSEGITSLRLGIDCAEFNTKRGLKWYDWLVPSLAESFELELCFDNFSKASRRSACKKHSLLEIVEYFIHKHGQHFTLLELWRNPENRSNQDYAENIFAEDIVFVTTWAKHLGKKVSLGRIQTIDFEWITKLISSQFLQNIECVEIDKEEEDLWSSSTKFYERTLRSLFAAKGLKIEIRPSVKSPVNFQISTGDIAC</sequence>
<accession>A0A1I1A792</accession>